<dbReference type="EMBL" id="BSYO01000022">
    <property type="protein sequence ID" value="GMH21079.1"/>
    <property type="molecule type" value="Genomic_DNA"/>
</dbReference>
<proteinExistence type="predicted"/>
<gene>
    <name evidence="2" type="ORF">Nepgr_022921</name>
</gene>
<feature type="region of interest" description="Disordered" evidence="1">
    <location>
        <begin position="137"/>
        <end position="159"/>
    </location>
</feature>
<comment type="caution">
    <text evidence="2">The sequence shown here is derived from an EMBL/GenBank/DDBJ whole genome shotgun (WGS) entry which is preliminary data.</text>
</comment>
<evidence type="ECO:0000313" key="3">
    <source>
        <dbReference type="Proteomes" id="UP001279734"/>
    </source>
</evidence>
<reference evidence="2" key="1">
    <citation type="submission" date="2023-05" db="EMBL/GenBank/DDBJ databases">
        <title>Nepenthes gracilis genome sequencing.</title>
        <authorList>
            <person name="Fukushima K."/>
        </authorList>
    </citation>
    <scope>NUCLEOTIDE SEQUENCE</scope>
    <source>
        <strain evidence="2">SING2019-196</strain>
    </source>
</reference>
<accession>A0AAD3T1W0</accession>
<protein>
    <submittedName>
        <fullName evidence="2">Uncharacterized protein</fullName>
    </submittedName>
</protein>
<evidence type="ECO:0000256" key="1">
    <source>
        <dbReference type="SAM" id="MobiDB-lite"/>
    </source>
</evidence>
<dbReference type="AlphaFoldDB" id="A0AAD3T1W0"/>
<name>A0AAD3T1W0_NEPGR</name>
<sequence length="159" mass="16531">MSNRQLDPDGVMLILEKLELYYPGQLPFCLGLKLDPNVLNCGALQNAPALLMLPPLSSLSKSSPLGVELIIGHPSSQSPSLYSPGEPFHGPECSEGLSVHSPTADSTCCRLSSSGASPRAAVHDGFKEGSKTLSGCVDPSHSLNDSSSVGPIHPGALEL</sequence>
<keyword evidence="3" id="KW-1185">Reference proteome</keyword>
<evidence type="ECO:0000313" key="2">
    <source>
        <dbReference type="EMBL" id="GMH21079.1"/>
    </source>
</evidence>
<organism evidence="2 3">
    <name type="scientific">Nepenthes gracilis</name>
    <name type="common">Slender pitcher plant</name>
    <dbReference type="NCBI Taxonomy" id="150966"/>
    <lineage>
        <taxon>Eukaryota</taxon>
        <taxon>Viridiplantae</taxon>
        <taxon>Streptophyta</taxon>
        <taxon>Embryophyta</taxon>
        <taxon>Tracheophyta</taxon>
        <taxon>Spermatophyta</taxon>
        <taxon>Magnoliopsida</taxon>
        <taxon>eudicotyledons</taxon>
        <taxon>Gunneridae</taxon>
        <taxon>Pentapetalae</taxon>
        <taxon>Caryophyllales</taxon>
        <taxon>Nepenthaceae</taxon>
        <taxon>Nepenthes</taxon>
    </lineage>
</organism>
<dbReference type="Proteomes" id="UP001279734">
    <property type="component" value="Unassembled WGS sequence"/>
</dbReference>